<reference evidence="6 7" key="1">
    <citation type="journal article" date="2019" name="Nat. Microbiol.">
        <title>Genomic variation and strain-specific functional adaptation in the human gut microbiome during early life.</title>
        <authorList>
            <person name="Vatanen T."/>
            <person name="Plichta D.R."/>
            <person name="Somani J."/>
            <person name="Munch P.C."/>
            <person name="Arthur T.D."/>
            <person name="Hall A.B."/>
            <person name="Rudolf S."/>
            <person name="Oakeley E.J."/>
            <person name="Ke X."/>
            <person name="Young R.A."/>
            <person name="Haiser H.J."/>
            <person name="Kolde R."/>
            <person name="Yassour M."/>
            <person name="Luopajarvi K."/>
            <person name="Siljander H."/>
            <person name="Virtanen S.M."/>
            <person name="Ilonen J."/>
            <person name="Uibo R."/>
            <person name="Tillmann V."/>
            <person name="Mokurov S."/>
            <person name="Dorshakova N."/>
            <person name="Porter J.A."/>
            <person name="McHardy A.C."/>
            <person name="Lahdesmaki H."/>
            <person name="Vlamakis H."/>
            <person name="Huttenhower C."/>
            <person name="Knip M."/>
            <person name="Xavier R.J."/>
        </authorList>
    </citation>
    <scope>NUCLEOTIDE SEQUENCE [LARGE SCALE GENOMIC DNA]</scope>
    <source>
        <strain evidence="6 7">RJX1047</strain>
    </source>
</reference>
<protein>
    <submittedName>
        <fullName evidence="6">Transketolase</fullName>
    </submittedName>
</protein>
<dbReference type="Pfam" id="PF02780">
    <property type="entry name" value="Transketolase_C"/>
    <property type="match status" value="1"/>
</dbReference>
<comment type="similarity">
    <text evidence="2">Belongs to the transketolase family.</text>
</comment>
<dbReference type="Gene3D" id="3.40.50.970">
    <property type="match status" value="1"/>
</dbReference>
<reference evidence="5 8" key="2">
    <citation type="submission" date="2019-11" db="EMBL/GenBank/DDBJ databases">
        <title>Complete genome sequence of Bacteroides dorei DSM 17855.</title>
        <authorList>
            <person name="Russell J.T."/>
        </authorList>
    </citation>
    <scope>NUCLEOTIDE SEQUENCE [LARGE SCALE GENOMIC DNA]</scope>
    <source>
        <strain evidence="5 8">DSM 17855</strain>
    </source>
</reference>
<dbReference type="EMBL" id="CP046176">
    <property type="protein sequence ID" value="QJR76924.1"/>
    <property type="molecule type" value="Genomic_DNA"/>
</dbReference>
<dbReference type="FunFam" id="3.40.50.970:FF:000129">
    <property type="entry name" value="Transketolase"/>
    <property type="match status" value="1"/>
</dbReference>
<comment type="cofactor">
    <cofactor evidence="1">
        <name>thiamine diphosphate</name>
        <dbReference type="ChEBI" id="CHEBI:58937"/>
    </cofactor>
</comment>
<dbReference type="Pfam" id="PF02779">
    <property type="entry name" value="Transket_pyr"/>
    <property type="match status" value="1"/>
</dbReference>
<dbReference type="InterPro" id="IPR033248">
    <property type="entry name" value="Transketolase_C"/>
</dbReference>
<dbReference type="EMBL" id="SLTU01000001">
    <property type="protein sequence ID" value="TDA75761.1"/>
    <property type="molecule type" value="Genomic_DNA"/>
</dbReference>
<feature type="domain" description="Transketolase-like pyrimidine-binding" evidence="4">
    <location>
        <begin position="1"/>
        <end position="163"/>
    </location>
</feature>
<keyword evidence="3" id="KW-0786">Thiamine pyrophosphate</keyword>
<name>A0A4R4GGF0_9BACT</name>
<dbReference type="PANTHER" id="PTHR43825:SF5">
    <property type="entry name" value="HYPOTHETICAL TRANSKETOLASE FAMILY PROTEIN"/>
    <property type="match status" value="1"/>
</dbReference>
<organism evidence="6 7">
    <name type="scientific">Phocaeicola dorei</name>
    <dbReference type="NCBI Taxonomy" id="357276"/>
    <lineage>
        <taxon>Bacteria</taxon>
        <taxon>Pseudomonadati</taxon>
        <taxon>Bacteroidota</taxon>
        <taxon>Bacteroidia</taxon>
        <taxon>Bacteroidales</taxon>
        <taxon>Bacteroidaceae</taxon>
        <taxon>Phocaeicola</taxon>
    </lineage>
</organism>
<evidence type="ECO:0000313" key="7">
    <source>
        <dbReference type="Proteomes" id="UP000294527"/>
    </source>
</evidence>
<dbReference type="SMART" id="SM00861">
    <property type="entry name" value="Transket_pyr"/>
    <property type="match status" value="1"/>
</dbReference>
<evidence type="ECO:0000313" key="5">
    <source>
        <dbReference type="EMBL" id="QJR76924.1"/>
    </source>
</evidence>
<evidence type="ECO:0000313" key="8">
    <source>
        <dbReference type="Proteomes" id="UP000500949"/>
    </source>
</evidence>
<dbReference type="Proteomes" id="UP000294527">
    <property type="component" value="Unassembled WGS sequence"/>
</dbReference>
<dbReference type="InterPro" id="IPR029061">
    <property type="entry name" value="THDP-binding"/>
</dbReference>
<dbReference type="Gene3D" id="3.40.50.920">
    <property type="match status" value="1"/>
</dbReference>
<dbReference type="Proteomes" id="UP000500949">
    <property type="component" value="Chromosome"/>
</dbReference>
<evidence type="ECO:0000256" key="1">
    <source>
        <dbReference type="ARBA" id="ARBA00001964"/>
    </source>
</evidence>
<dbReference type="SUPFAM" id="SSF52518">
    <property type="entry name" value="Thiamin diphosphate-binding fold (THDP-binding)"/>
    <property type="match status" value="1"/>
</dbReference>
<gene>
    <name evidence="6" type="ORF">E1I98_04925</name>
    <name evidence="5" type="ORF">GKD17_11280</name>
</gene>
<dbReference type="CDD" id="cd07033">
    <property type="entry name" value="TPP_PYR_DXS_TK_like"/>
    <property type="match status" value="1"/>
</dbReference>
<dbReference type="InterPro" id="IPR005475">
    <property type="entry name" value="Transketolase-like_Pyr-bd"/>
</dbReference>
<sequence>MRTAFIKQLVEEAAINDKIFLIVGDLGYSVVEMFAEKYPERFLNAGIAEQNMIGVAAGLAKEGYNVYVYSIGNFPTLRCMEQIRYDVAYHNLNVKIVSVGAGYAYGSLGASHHATEELGMMRTIPNMVICSPGDPVEAQVISTVSANYEGPMYLRLGKAGEVIVHQSLIENLKIGDLIPVIRKPNANKALLVSGSILDYAVNRIREFNDLSDVYSIPFVKPLNIEQLHELAIQYPDICVLEEHQKSCGVGSAIIEVINDMYSRSEIPYYPRIKRIAIDDKFYSVSGSQAYLRKLANLVL</sequence>
<proteinExistence type="inferred from homology"/>
<dbReference type="InterPro" id="IPR009014">
    <property type="entry name" value="Transketo_C/PFOR_II"/>
</dbReference>
<dbReference type="PANTHER" id="PTHR43825">
    <property type="entry name" value="PYRUVATE DEHYDROGENASE E1 COMPONENT"/>
    <property type="match status" value="1"/>
</dbReference>
<dbReference type="AlphaFoldDB" id="A0A4R4GGF0"/>
<dbReference type="SUPFAM" id="SSF52922">
    <property type="entry name" value="TK C-terminal domain-like"/>
    <property type="match status" value="1"/>
</dbReference>
<dbReference type="RefSeq" id="WP_007835526.1">
    <property type="nucleotide sequence ID" value="NZ_CP046176.1"/>
</dbReference>
<dbReference type="GeneID" id="93447255"/>
<evidence type="ECO:0000256" key="3">
    <source>
        <dbReference type="ARBA" id="ARBA00023052"/>
    </source>
</evidence>
<evidence type="ECO:0000313" key="6">
    <source>
        <dbReference type="EMBL" id="TDA75761.1"/>
    </source>
</evidence>
<evidence type="ECO:0000259" key="4">
    <source>
        <dbReference type="SMART" id="SM00861"/>
    </source>
</evidence>
<dbReference type="InterPro" id="IPR051157">
    <property type="entry name" value="PDH/Transketolase"/>
</dbReference>
<evidence type="ECO:0000256" key="2">
    <source>
        <dbReference type="ARBA" id="ARBA00007131"/>
    </source>
</evidence>
<accession>A0A4R4GGF0</accession>